<proteinExistence type="predicted"/>
<evidence type="ECO:0000313" key="2">
    <source>
        <dbReference type="EMBL" id="ODS00391.1"/>
    </source>
</evidence>
<feature type="transmembrane region" description="Helical" evidence="1">
    <location>
        <begin position="7"/>
        <end position="25"/>
    </location>
</feature>
<evidence type="ECO:0000313" key="3">
    <source>
        <dbReference type="Proteomes" id="UP000095042"/>
    </source>
</evidence>
<keyword evidence="1" id="KW-0812">Transmembrane</keyword>
<comment type="caution">
    <text evidence="2">The sequence shown here is derived from an EMBL/GenBank/DDBJ whole genome shotgun (WGS) entry which is preliminary data.</text>
</comment>
<evidence type="ECO:0000256" key="1">
    <source>
        <dbReference type="SAM" id="Phobius"/>
    </source>
</evidence>
<sequence length="117" mass="12283">MLSDKKWLLLLLAALGGVIVFSTLAPKGWPVRLGLHWLVEHFLAFFTLTVLACLAFPRPMVVAAVLLPLAVGLEAAQALTPDRTADLATALIAAAAVASGALLADGLFAVRKRRGKA</sequence>
<evidence type="ECO:0008006" key="4">
    <source>
        <dbReference type="Google" id="ProtNLM"/>
    </source>
</evidence>
<name>A0A1E3W3N2_9HYPH</name>
<gene>
    <name evidence="2" type="ORF">AUC71_03395</name>
</gene>
<keyword evidence="1" id="KW-0472">Membrane</keyword>
<protein>
    <recommendedName>
        <fullName evidence="4">VanZ-like domain-containing protein</fullName>
    </recommendedName>
</protein>
<dbReference type="RefSeq" id="WP_069624904.1">
    <property type="nucleotide sequence ID" value="NZ_LPWD01000434.1"/>
</dbReference>
<feature type="transmembrane region" description="Helical" evidence="1">
    <location>
        <begin position="61"/>
        <end position="79"/>
    </location>
</feature>
<dbReference type="Proteomes" id="UP000095042">
    <property type="component" value="Unassembled WGS sequence"/>
</dbReference>
<dbReference type="AlphaFoldDB" id="A0A1E3W3N2"/>
<feature type="transmembrane region" description="Helical" evidence="1">
    <location>
        <begin position="91"/>
        <end position="110"/>
    </location>
</feature>
<dbReference type="OrthoDB" id="8453758at2"/>
<dbReference type="EMBL" id="LPWD01000434">
    <property type="protein sequence ID" value="ODS00391.1"/>
    <property type="molecule type" value="Genomic_DNA"/>
</dbReference>
<feature type="transmembrane region" description="Helical" evidence="1">
    <location>
        <begin position="37"/>
        <end position="56"/>
    </location>
</feature>
<reference evidence="2 3" key="1">
    <citation type="journal article" date="2016" name="Environ. Microbiol.">
        <title>New Methyloceanibacter diversity from North Sea sediments includes methanotroph containing solely the soluble methane monooxygenase.</title>
        <authorList>
            <person name="Vekeman B."/>
            <person name="Kerckhof F.M."/>
            <person name="Cremers G."/>
            <person name="de Vos P."/>
            <person name="Vandamme P."/>
            <person name="Boon N."/>
            <person name="Op den Camp H.J."/>
            <person name="Heylen K."/>
        </authorList>
    </citation>
    <scope>NUCLEOTIDE SEQUENCE [LARGE SCALE GENOMIC DNA]</scope>
    <source>
        <strain evidence="2 3">R-67177</strain>
    </source>
</reference>
<accession>A0A1E3W3N2</accession>
<keyword evidence="3" id="KW-1185">Reference proteome</keyword>
<organism evidence="2 3">
    <name type="scientific">Methyloceanibacter marginalis</name>
    <dbReference type="NCBI Taxonomy" id="1774971"/>
    <lineage>
        <taxon>Bacteria</taxon>
        <taxon>Pseudomonadati</taxon>
        <taxon>Pseudomonadota</taxon>
        <taxon>Alphaproteobacteria</taxon>
        <taxon>Hyphomicrobiales</taxon>
        <taxon>Hyphomicrobiaceae</taxon>
        <taxon>Methyloceanibacter</taxon>
    </lineage>
</organism>
<keyword evidence="1" id="KW-1133">Transmembrane helix</keyword>